<keyword evidence="4" id="KW-0032">Aminotransferase</keyword>
<evidence type="ECO:0000313" key="5">
    <source>
        <dbReference type="Proteomes" id="UP000030907"/>
    </source>
</evidence>
<dbReference type="InterPro" id="IPR004839">
    <property type="entry name" value="Aminotransferase_I/II_large"/>
</dbReference>
<organism evidence="4 5">
    <name type="scientific">Sphingopyxis fribergensis</name>
    <dbReference type="NCBI Taxonomy" id="1515612"/>
    <lineage>
        <taxon>Bacteria</taxon>
        <taxon>Pseudomonadati</taxon>
        <taxon>Pseudomonadota</taxon>
        <taxon>Alphaproteobacteria</taxon>
        <taxon>Sphingomonadales</taxon>
        <taxon>Sphingomonadaceae</taxon>
        <taxon>Sphingopyxis</taxon>
    </lineage>
</organism>
<dbReference type="GO" id="GO:0030170">
    <property type="term" value="F:pyridoxal phosphate binding"/>
    <property type="evidence" value="ECO:0007669"/>
    <property type="project" value="InterPro"/>
</dbReference>
<gene>
    <name evidence="4" type="ORF">SKP52_23455</name>
</gene>
<dbReference type="RefSeq" id="WP_039579034.1">
    <property type="nucleotide sequence ID" value="NZ_CP009122.1"/>
</dbReference>
<dbReference type="AlphaFoldDB" id="A0A0A7PQF0"/>
<dbReference type="Gene3D" id="3.40.640.10">
    <property type="entry name" value="Type I PLP-dependent aspartate aminotransferase-like (Major domain)"/>
    <property type="match status" value="1"/>
</dbReference>
<dbReference type="Pfam" id="PF00155">
    <property type="entry name" value="Aminotran_1_2"/>
    <property type="match status" value="1"/>
</dbReference>
<sequence>MSARWTWHGGGIEAARRHFGANEDGGDWIDLSTGINPHPWPGATEMACDWQRLPEPEALTRLEASAASFFGVDARHVCAVPGSEIGLRLTGTLVGRPARHIAPSYRTHDEMIADCAPIDPEAARRHDGTLILANPNNPDGRVTGAAAMQLLLTARGADDWLLVDEAFADVDPTASIAPSVDDGARLIVFRSFGKFFGLAGVRLGFVIAPQAIVAALRQRLGAWPLSAAAIAIGSAAYADPDWIAATRARLPADATALDALLARQGHRPIGDCPLFRLIEVDDAHSLFERLARRAILTRPFADHPHWLRIGLPADADARARLEAALADG</sequence>
<evidence type="ECO:0000256" key="2">
    <source>
        <dbReference type="ARBA" id="ARBA00022898"/>
    </source>
</evidence>
<keyword evidence="4" id="KW-0808">Transferase</keyword>
<dbReference type="Gene3D" id="3.90.1150.10">
    <property type="entry name" value="Aspartate Aminotransferase, domain 1"/>
    <property type="match status" value="1"/>
</dbReference>
<dbReference type="SUPFAM" id="SSF53383">
    <property type="entry name" value="PLP-dependent transferases"/>
    <property type="match status" value="1"/>
</dbReference>
<keyword evidence="2" id="KW-0663">Pyridoxal phosphate</keyword>
<comment type="cofactor">
    <cofactor evidence="1">
        <name>pyridoxal 5'-phosphate</name>
        <dbReference type="ChEBI" id="CHEBI:597326"/>
    </cofactor>
</comment>
<dbReference type="HOGENOM" id="CLU_017584_3_4_5"/>
<dbReference type="PANTHER" id="PTHR42885:SF1">
    <property type="entry name" value="THREONINE-PHOSPHATE DECARBOXYLASE"/>
    <property type="match status" value="1"/>
</dbReference>
<dbReference type="OrthoDB" id="9799304at2"/>
<evidence type="ECO:0000313" key="4">
    <source>
        <dbReference type="EMBL" id="AJA11533.1"/>
    </source>
</evidence>
<dbReference type="EMBL" id="CP009122">
    <property type="protein sequence ID" value="AJA11533.1"/>
    <property type="molecule type" value="Genomic_DNA"/>
</dbReference>
<reference evidence="4 5" key="1">
    <citation type="journal article" date="2015" name="Int. J. Syst. Evol. Microbiol.">
        <title>Description of Sphingopyxis fribergensis sp. nov. - a soil bacterium with the ability to degrade styrene and phenylacetic acid.</title>
        <authorList>
            <person name="Oelschlagel M."/>
            <person name="Ruckert C."/>
            <person name="Kalinowski J."/>
            <person name="Schmidt G."/>
            <person name="Schlomann M."/>
            <person name="Tischler D."/>
        </authorList>
    </citation>
    <scope>NUCLEOTIDE SEQUENCE [LARGE SCALE GENOMIC DNA]</scope>
    <source>
        <strain evidence="4 5">Kp5.2</strain>
    </source>
</reference>
<evidence type="ECO:0000256" key="1">
    <source>
        <dbReference type="ARBA" id="ARBA00001933"/>
    </source>
</evidence>
<dbReference type="InterPro" id="IPR015421">
    <property type="entry name" value="PyrdxlP-dep_Trfase_major"/>
</dbReference>
<dbReference type="InterPro" id="IPR015422">
    <property type="entry name" value="PyrdxlP-dep_Trfase_small"/>
</dbReference>
<accession>A0A0A7PQF0</accession>
<keyword evidence="5" id="KW-1185">Reference proteome</keyword>
<dbReference type="PANTHER" id="PTHR42885">
    <property type="entry name" value="HISTIDINOL-PHOSPHATE AMINOTRANSFERASE-RELATED"/>
    <property type="match status" value="1"/>
</dbReference>
<name>A0A0A7PQF0_9SPHN</name>
<protein>
    <submittedName>
        <fullName evidence="4">Aminotransferase, class I and II</fullName>
    </submittedName>
</protein>
<dbReference type="GO" id="GO:0008483">
    <property type="term" value="F:transaminase activity"/>
    <property type="evidence" value="ECO:0007669"/>
    <property type="project" value="UniProtKB-KW"/>
</dbReference>
<dbReference type="InterPro" id="IPR015424">
    <property type="entry name" value="PyrdxlP-dep_Trfase"/>
</dbReference>
<dbReference type="CDD" id="cd00609">
    <property type="entry name" value="AAT_like"/>
    <property type="match status" value="1"/>
</dbReference>
<dbReference type="KEGG" id="sphk:SKP52_23455"/>
<dbReference type="Proteomes" id="UP000030907">
    <property type="component" value="Chromosome"/>
</dbReference>
<feature type="domain" description="Aminotransferase class I/classII large" evidence="3">
    <location>
        <begin position="128"/>
        <end position="315"/>
    </location>
</feature>
<proteinExistence type="predicted"/>
<evidence type="ECO:0000259" key="3">
    <source>
        <dbReference type="Pfam" id="PF00155"/>
    </source>
</evidence>
<dbReference type="STRING" id="1515612.SKP52_23455"/>